<reference evidence="1 2" key="1">
    <citation type="journal article" date="2018" name="Nat. Genet.">
        <title>The Rosa genome provides new insights in the design of modern roses.</title>
        <authorList>
            <person name="Bendahmane M."/>
        </authorList>
    </citation>
    <scope>NUCLEOTIDE SEQUENCE [LARGE SCALE GENOMIC DNA]</scope>
    <source>
        <strain evidence="2">cv. Old Blush</strain>
    </source>
</reference>
<sequence>MTPTRTQYNPGWKDHPNFHWNNNDNVVRPTQGVYNTPPGFQAPRQQAYQQAPPQQASSKSLEDMLKEIALHTSTFMQETKA</sequence>
<proteinExistence type="predicted"/>
<dbReference type="Proteomes" id="UP000238479">
    <property type="component" value="Chromosome 3"/>
</dbReference>
<keyword evidence="2" id="KW-1185">Reference proteome</keyword>
<accession>A0A2P6RF33</accession>
<gene>
    <name evidence="1" type="ORF">RchiOBHm_Chr3g0485721</name>
</gene>
<dbReference type="AlphaFoldDB" id="A0A2P6RF33"/>
<organism evidence="1 2">
    <name type="scientific">Rosa chinensis</name>
    <name type="common">China rose</name>
    <dbReference type="NCBI Taxonomy" id="74649"/>
    <lineage>
        <taxon>Eukaryota</taxon>
        <taxon>Viridiplantae</taxon>
        <taxon>Streptophyta</taxon>
        <taxon>Embryophyta</taxon>
        <taxon>Tracheophyta</taxon>
        <taxon>Spermatophyta</taxon>
        <taxon>Magnoliopsida</taxon>
        <taxon>eudicotyledons</taxon>
        <taxon>Gunneridae</taxon>
        <taxon>Pentapetalae</taxon>
        <taxon>rosids</taxon>
        <taxon>fabids</taxon>
        <taxon>Rosales</taxon>
        <taxon>Rosaceae</taxon>
        <taxon>Rosoideae</taxon>
        <taxon>Rosoideae incertae sedis</taxon>
        <taxon>Rosa</taxon>
    </lineage>
</organism>
<name>A0A2P6RF33_ROSCH</name>
<evidence type="ECO:0000313" key="1">
    <source>
        <dbReference type="EMBL" id="PRQ45031.1"/>
    </source>
</evidence>
<comment type="caution">
    <text evidence="1">The sequence shown here is derived from an EMBL/GenBank/DDBJ whole genome shotgun (WGS) entry which is preliminary data.</text>
</comment>
<dbReference type="EMBL" id="PDCK01000041">
    <property type="protein sequence ID" value="PRQ45031.1"/>
    <property type="molecule type" value="Genomic_DNA"/>
</dbReference>
<dbReference type="Gramene" id="PRQ45031">
    <property type="protein sequence ID" value="PRQ45031"/>
    <property type="gene ID" value="RchiOBHm_Chr3g0485721"/>
</dbReference>
<evidence type="ECO:0000313" key="2">
    <source>
        <dbReference type="Proteomes" id="UP000238479"/>
    </source>
</evidence>
<protein>
    <submittedName>
        <fullName evidence="1">Uncharacterized protein</fullName>
    </submittedName>
</protein>